<feature type="compositionally biased region" description="Basic and acidic residues" evidence="1">
    <location>
        <begin position="8"/>
        <end position="22"/>
    </location>
</feature>
<dbReference type="EMBL" id="PSQE01000008">
    <property type="protein sequence ID" value="RHN39446.1"/>
    <property type="molecule type" value="Genomic_DNA"/>
</dbReference>
<comment type="caution">
    <text evidence="2">The sequence shown here is derived from an EMBL/GenBank/DDBJ whole genome shotgun (WGS) entry which is preliminary data.</text>
</comment>
<feature type="region of interest" description="Disordered" evidence="1">
    <location>
        <begin position="1"/>
        <end position="22"/>
    </location>
</feature>
<protein>
    <submittedName>
        <fullName evidence="2">Uncharacterized protein</fullName>
    </submittedName>
</protein>
<evidence type="ECO:0000256" key="1">
    <source>
        <dbReference type="SAM" id="MobiDB-lite"/>
    </source>
</evidence>
<sequence length="46" mass="5104">MMENTVVGKEDVGGGGRDERTERGRKCFFPMVVLAEVEESGKKIQC</sequence>
<gene>
    <name evidence="2" type="ORF">MtrunA17_Chr8g0343891</name>
</gene>
<proteinExistence type="predicted"/>
<dbReference type="Gramene" id="rna45469">
    <property type="protein sequence ID" value="RHN39446.1"/>
    <property type="gene ID" value="gene45469"/>
</dbReference>
<evidence type="ECO:0000313" key="2">
    <source>
        <dbReference type="EMBL" id="RHN39446.1"/>
    </source>
</evidence>
<dbReference type="AlphaFoldDB" id="A0A396GDD3"/>
<organism evidence="2">
    <name type="scientific">Medicago truncatula</name>
    <name type="common">Barrel medic</name>
    <name type="synonym">Medicago tribuloides</name>
    <dbReference type="NCBI Taxonomy" id="3880"/>
    <lineage>
        <taxon>Eukaryota</taxon>
        <taxon>Viridiplantae</taxon>
        <taxon>Streptophyta</taxon>
        <taxon>Embryophyta</taxon>
        <taxon>Tracheophyta</taxon>
        <taxon>Spermatophyta</taxon>
        <taxon>Magnoliopsida</taxon>
        <taxon>eudicotyledons</taxon>
        <taxon>Gunneridae</taxon>
        <taxon>Pentapetalae</taxon>
        <taxon>rosids</taxon>
        <taxon>fabids</taxon>
        <taxon>Fabales</taxon>
        <taxon>Fabaceae</taxon>
        <taxon>Papilionoideae</taxon>
        <taxon>50 kb inversion clade</taxon>
        <taxon>NPAAA clade</taxon>
        <taxon>Hologalegina</taxon>
        <taxon>IRL clade</taxon>
        <taxon>Trifolieae</taxon>
        <taxon>Medicago</taxon>
    </lineage>
</organism>
<name>A0A396GDD3_MEDTR</name>
<accession>A0A396GDD3</accession>
<reference evidence="2" key="1">
    <citation type="journal article" date="2018" name="Nat. Plants">
        <title>Whole-genome landscape of Medicago truncatula symbiotic genes.</title>
        <authorList>
            <person name="Pecrix Y."/>
            <person name="Gamas P."/>
            <person name="Carrere S."/>
        </authorList>
    </citation>
    <scope>NUCLEOTIDE SEQUENCE</scope>
    <source>
        <tissue evidence="2">Leaves</tissue>
    </source>
</reference>
<dbReference type="Proteomes" id="UP000265566">
    <property type="component" value="Chromosome 8"/>
</dbReference>